<dbReference type="SUPFAM" id="SSF64496">
    <property type="entry name" value="DNA-binding domain of intron-encoded endonucleases"/>
    <property type="match status" value="1"/>
</dbReference>
<sequence>MYNKPGTWLGKHFSETHKKNLSKSLKGKPHYGQQKDKHYNAKQVINLSTGEIFGSIISASEKYNVCRDALSNCLNKKTNTCCGCKWDFLENID</sequence>
<keyword evidence="1" id="KW-0540">Nuclease</keyword>
<accession>A0A8S5T760</accession>
<dbReference type="EMBL" id="BK032759">
    <property type="protein sequence ID" value="DAF58851.1"/>
    <property type="molecule type" value="Genomic_DNA"/>
</dbReference>
<reference evidence="1" key="1">
    <citation type="journal article" date="2021" name="Proc. Natl. Acad. Sci. U.S.A.">
        <title>A Catalog of Tens of Thousands of Viruses from Human Metagenomes Reveals Hidden Associations with Chronic Diseases.</title>
        <authorList>
            <person name="Tisza M.J."/>
            <person name="Buck C.B."/>
        </authorList>
    </citation>
    <scope>NUCLEOTIDE SEQUENCE</scope>
    <source>
        <strain evidence="1">CtxMM9</strain>
    </source>
</reference>
<dbReference type="GO" id="GO:0004519">
    <property type="term" value="F:endonuclease activity"/>
    <property type="evidence" value="ECO:0007669"/>
    <property type="project" value="UniProtKB-KW"/>
</dbReference>
<keyword evidence="1" id="KW-0255">Endonuclease</keyword>
<evidence type="ECO:0000313" key="1">
    <source>
        <dbReference type="EMBL" id="DAF58851.1"/>
    </source>
</evidence>
<protein>
    <submittedName>
        <fullName evidence="1">INTRON-ASSOCIATED ENDONUCLEASE 1/DNA Complex-DNA COMPLEX, EXTENDED STRUCTURE, ZN-FINGER.2A</fullName>
    </submittedName>
</protein>
<organism evidence="1">
    <name type="scientific">Siphoviridae sp. ctxMM9</name>
    <dbReference type="NCBI Taxonomy" id="2827973"/>
    <lineage>
        <taxon>Viruses</taxon>
        <taxon>Duplodnaviria</taxon>
        <taxon>Heunggongvirae</taxon>
        <taxon>Uroviricota</taxon>
        <taxon>Caudoviricetes</taxon>
    </lineage>
</organism>
<proteinExistence type="predicted"/>
<name>A0A8S5T760_9CAUD</name>
<keyword evidence="1" id="KW-0378">Hydrolase</keyword>